<feature type="domain" description="Glycosyltransferase 2-like" evidence="1">
    <location>
        <begin position="6"/>
        <end position="161"/>
    </location>
</feature>
<dbReference type="Pfam" id="PF00535">
    <property type="entry name" value="Glycos_transf_2"/>
    <property type="match status" value="1"/>
</dbReference>
<dbReference type="Gene3D" id="3.90.550.10">
    <property type="entry name" value="Spore Coat Polysaccharide Biosynthesis Protein SpsA, Chain A"/>
    <property type="match status" value="1"/>
</dbReference>
<sequence>MTLRLSLVIPVYNEEQYIGACLEAVARQTGPADEVIVVDNGSTDGTRAAVEGFADRLPLTLLSESRQGAMYARDTGFEAATGEVVGRIDADTLLDPKWCANVMGYMTDNAELDAIAGSQFFYELPWKKLQARQRRAALDTFMSTEPSVTDALSGNNMAIRRTAWETAKPYLVGRPDLHEDMDLSMALKKAQATLWYAPPVFADVSARRFRSSRKELLQYGQTMMDTAVAHDDQELITALKKNKYAIGLNFAILWAIEQNYDPDKDRIVPFFLRKDKKKRVSPVTIP</sequence>
<dbReference type="InterPro" id="IPR050834">
    <property type="entry name" value="Glycosyltransf_2"/>
</dbReference>
<dbReference type="PANTHER" id="PTHR43685:SF12">
    <property type="entry name" value="GLYCOSYL TRANSFERASE FAMILY 2"/>
    <property type="match status" value="1"/>
</dbReference>
<protein>
    <submittedName>
        <fullName evidence="2">Glycosyltransferase</fullName>
    </submittedName>
</protein>
<gene>
    <name evidence="2" type="ORF">GII30_18050</name>
</gene>
<dbReference type="InterPro" id="IPR001173">
    <property type="entry name" value="Glyco_trans_2-like"/>
</dbReference>
<evidence type="ECO:0000313" key="2">
    <source>
        <dbReference type="EMBL" id="QHN40802.1"/>
    </source>
</evidence>
<proteinExistence type="predicted"/>
<organism evidence="2">
    <name type="scientific">Gordonia amarae</name>
    <dbReference type="NCBI Taxonomy" id="36821"/>
    <lineage>
        <taxon>Bacteria</taxon>
        <taxon>Bacillati</taxon>
        <taxon>Actinomycetota</taxon>
        <taxon>Actinomycetes</taxon>
        <taxon>Mycobacteriales</taxon>
        <taxon>Gordoniaceae</taxon>
        <taxon>Gordonia</taxon>
    </lineage>
</organism>
<dbReference type="InterPro" id="IPR029044">
    <property type="entry name" value="Nucleotide-diphossugar_trans"/>
</dbReference>
<dbReference type="PANTHER" id="PTHR43685">
    <property type="entry name" value="GLYCOSYLTRANSFERASE"/>
    <property type="match status" value="1"/>
</dbReference>
<name>A0A857LS00_9ACTN</name>
<reference evidence="2" key="1">
    <citation type="journal article" date="2021" name="Nat. Microbiol.">
        <title>Cocultivation of an ultrasmall environmental parasitic bacterium with lytic ability against bacteria associated with wastewater foams.</title>
        <authorList>
            <person name="Batinovic S."/>
            <person name="Rose J.J.A."/>
            <person name="Ratcliffe J."/>
            <person name="Seviour R.J."/>
            <person name="Petrovski S."/>
        </authorList>
    </citation>
    <scope>NUCLEOTIDE SEQUENCE</scope>
    <source>
        <strain evidence="2">CON44</strain>
    </source>
</reference>
<dbReference type="RefSeq" id="WP_005193597.1">
    <property type="nucleotide sequence ID" value="NZ_CP045804.1"/>
</dbReference>
<accession>A0A857LS00</accession>
<dbReference type="CDD" id="cd00761">
    <property type="entry name" value="Glyco_tranf_GTA_type"/>
    <property type="match status" value="1"/>
</dbReference>
<dbReference type="SUPFAM" id="SSF53448">
    <property type="entry name" value="Nucleotide-diphospho-sugar transferases"/>
    <property type="match status" value="1"/>
</dbReference>
<dbReference type="EMBL" id="CP045810">
    <property type="protein sequence ID" value="QHN40802.1"/>
    <property type="molecule type" value="Genomic_DNA"/>
</dbReference>
<evidence type="ECO:0000259" key="1">
    <source>
        <dbReference type="Pfam" id="PF00535"/>
    </source>
</evidence>
<dbReference type="AlphaFoldDB" id="A0A857LS00"/>